<dbReference type="RefSeq" id="WP_126109070.1">
    <property type="nucleotide sequence ID" value="NZ_CP034465.1"/>
</dbReference>
<dbReference type="InterPro" id="IPR036650">
    <property type="entry name" value="CAT_RNA-bd_dom_sf"/>
</dbReference>
<dbReference type="SMART" id="SM01061">
    <property type="entry name" value="CAT_RBD"/>
    <property type="match status" value="1"/>
</dbReference>
<dbReference type="OrthoDB" id="9813552at2"/>
<dbReference type="AlphaFoldDB" id="A0A3S9H9E3"/>
<dbReference type="InterPro" id="IPR004341">
    <property type="entry name" value="CAT_RNA-bd_dom"/>
</dbReference>
<keyword evidence="1" id="KW-0677">Repeat</keyword>
<evidence type="ECO:0000313" key="5">
    <source>
        <dbReference type="EMBL" id="AZP03992.1"/>
    </source>
</evidence>
<dbReference type="KEGG" id="jeh:EJN90_04515"/>
<keyword evidence="3" id="KW-0804">Transcription</keyword>
<dbReference type="GO" id="GO:0006355">
    <property type="term" value="P:regulation of DNA-templated transcription"/>
    <property type="evidence" value="ECO:0007669"/>
    <property type="project" value="InterPro"/>
</dbReference>
<reference evidence="6" key="1">
    <citation type="submission" date="2018-12" db="EMBL/GenBank/DDBJ databases">
        <title>Complete genome sequencing of Jeotgalibaca sp. H21T32.</title>
        <authorList>
            <person name="Bae J.-W."/>
            <person name="Lee S.-Y."/>
        </authorList>
    </citation>
    <scope>NUCLEOTIDE SEQUENCE [LARGE SCALE GENOMIC DNA]</scope>
    <source>
        <strain evidence="6">H21T32</strain>
    </source>
</reference>
<evidence type="ECO:0000313" key="6">
    <source>
        <dbReference type="Proteomes" id="UP000273326"/>
    </source>
</evidence>
<dbReference type="InterPro" id="IPR050661">
    <property type="entry name" value="BglG_antiterminators"/>
</dbReference>
<feature type="domain" description="PRD" evidence="4">
    <location>
        <begin position="167"/>
        <end position="275"/>
    </location>
</feature>
<dbReference type="InterPro" id="IPR036634">
    <property type="entry name" value="PRD_sf"/>
</dbReference>
<keyword evidence="2" id="KW-0805">Transcription regulation</keyword>
<dbReference type="Gene3D" id="2.30.24.10">
    <property type="entry name" value="CAT RNA-binding domain"/>
    <property type="match status" value="1"/>
</dbReference>
<evidence type="ECO:0000256" key="2">
    <source>
        <dbReference type="ARBA" id="ARBA00023015"/>
    </source>
</evidence>
<name>A0A3S9H9E3_9LACT</name>
<dbReference type="Pfam" id="PF03123">
    <property type="entry name" value="CAT_RBD"/>
    <property type="match status" value="1"/>
</dbReference>
<evidence type="ECO:0000256" key="1">
    <source>
        <dbReference type="ARBA" id="ARBA00022737"/>
    </source>
</evidence>
<proteinExistence type="predicted"/>
<dbReference type="PANTHER" id="PTHR30185:SF18">
    <property type="entry name" value="TRANSCRIPTIONAL REGULATOR MTLR"/>
    <property type="match status" value="1"/>
</dbReference>
<dbReference type="SUPFAM" id="SSF63520">
    <property type="entry name" value="PTS-regulatory domain, PRD"/>
    <property type="match status" value="2"/>
</dbReference>
<dbReference type="GO" id="GO:0003723">
    <property type="term" value="F:RNA binding"/>
    <property type="evidence" value="ECO:0007669"/>
    <property type="project" value="InterPro"/>
</dbReference>
<dbReference type="Proteomes" id="UP000273326">
    <property type="component" value="Chromosome"/>
</dbReference>
<dbReference type="PROSITE" id="PS51372">
    <property type="entry name" value="PRD_2"/>
    <property type="match status" value="2"/>
</dbReference>
<gene>
    <name evidence="5" type="ORF">EJN90_04515</name>
</gene>
<dbReference type="InterPro" id="IPR011608">
    <property type="entry name" value="PRD"/>
</dbReference>
<dbReference type="SUPFAM" id="SSF50151">
    <property type="entry name" value="SacY-like RNA-binding domain"/>
    <property type="match status" value="1"/>
</dbReference>
<dbReference type="Gene3D" id="1.10.1790.10">
    <property type="entry name" value="PRD domain"/>
    <property type="match status" value="2"/>
</dbReference>
<dbReference type="EMBL" id="CP034465">
    <property type="protein sequence ID" value="AZP03992.1"/>
    <property type="molecule type" value="Genomic_DNA"/>
</dbReference>
<accession>A0A3S9H9E3</accession>
<evidence type="ECO:0000259" key="4">
    <source>
        <dbReference type="PROSITE" id="PS51372"/>
    </source>
</evidence>
<feature type="domain" description="PRD" evidence="4">
    <location>
        <begin position="61"/>
        <end position="166"/>
    </location>
</feature>
<evidence type="ECO:0000256" key="3">
    <source>
        <dbReference type="ARBA" id="ARBA00023163"/>
    </source>
</evidence>
<dbReference type="Pfam" id="PF00874">
    <property type="entry name" value="PRD"/>
    <property type="match status" value="2"/>
</dbReference>
<dbReference type="PANTHER" id="PTHR30185">
    <property type="entry name" value="CRYPTIC BETA-GLUCOSIDE BGL OPERON ANTITERMINATOR"/>
    <property type="match status" value="1"/>
</dbReference>
<organism evidence="5 6">
    <name type="scientific">Jeotgalibaca ciconiae</name>
    <dbReference type="NCBI Taxonomy" id="2496265"/>
    <lineage>
        <taxon>Bacteria</taxon>
        <taxon>Bacillati</taxon>
        <taxon>Bacillota</taxon>
        <taxon>Bacilli</taxon>
        <taxon>Lactobacillales</taxon>
        <taxon>Carnobacteriaceae</taxon>
        <taxon>Jeotgalibaca</taxon>
    </lineage>
</organism>
<protein>
    <submittedName>
        <fullName evidence="5">PRD domain-containing protein</fullName>
    </submittedName>
</protein>
<sequence length="275" mass="32282">MKVIKKINNNVAICLDANENELVAFGKGIGFPKIPYELTDLSKISMTFYQIDFHYYKLLSEIPSEILDISIEAVRIAQQQLKNFLNPNMVFSLADHIHFAITRVQKLKNMKLVFSYDVEHFYPQETELGKFVVKLIQKRLHITLPDSEITNIAMHFVNGQMENEVSSTEQSTEDLIEVISQKIEDTFQMELNRNEFNYNRLVMHLRYYIIRLQEEEQFMDSNEMLFQTMKENMPKVYHCAAEIAKLIQQSVGKNSTDDELLYLMIHINRVIKNTQ</sequence>
<keyword evidence="6" id="KW-1185">Reference proteome</keyword>